<protein>
    <submittedName>
        <fullName evidence="1">Uncharacterized protein</fullName>
    </submittedName>
</protein>
<reference evidence="1" key="1">
    <citation type="journal article" date="2022" name="bioRxiv">
        <title>Sequencing and chromosome-scale assembly of the giantPleurodeles waltlgenome.</title>
        <authorList>
            <person name="Brown T."/>
            <person name="Elewa A."/>
            <person name="Iarovenko S."/>
            <person name="Subramanian E."/>
            <person name="Araus A.J."/>
            <person name="Petzold A."/>
            <person name="Susuki M."/>
            <person name="Suzuki K.-i.T."/>
            <person name="Hayashi T."/>
            <person name="Toyoda A."/>
            <person name="Oliveira C."/>
            <person name="Osipova E."/>
            <person name="Leigh N.D."/>
            <person name="Simon A."/>
            <person name="Yun M.H."/>
        </authorList>
    </citation>
    <scope>NUCLEOTIDE SEQUENCE</scope>
    <source>
        <strain evidence="1">20211129_DDA</strain>
        <tissue evidence="1">Liver</tissue>
    </source>
</reference>
<organism evidence="1 2">
    <name type="scientific">Pleurodeles waltl</name>
    <name type="common">Iberian ribbed newt</name>
    <dbReference type="NCBI Taxonomy" id="8319"/>
    <lineage>
        <taxon>Eukaryota</taxon>
        <taxon>Metazoa</taxon>
        <taxon>Chordata</taxon>
        <taxon>Craniata</taxon>
        <taxon>Vertebrata</taxon>
        <taxon>Euteleostomi</taxon>
        <taxon>Amphibia</taxon>
        <taxon>Batrachia</taxon>
        <taxon>Caudata</taxon>
        <taxon>Salamandroidea</taxon>
        <taxon>Salamandridae</taxon>
        <taxon>Pleurodelinae</taxon>
        <taxon>Pleurodeles</taxon>
    </lineage>
</organism>
<dbReference type="AlphaFoldDB" id="A0AAV7RQM9"/>
<sequence>MRLAAGTARVPVRGAAHRAQLAGVSAHRRCGWLVGSLVGLAELCCALCTWACLVKKVPGAALQTRLDLGTGGHHEEADNDLP</sequence>
<proteinExistence type="predicted"/>
<evidence type="ECO:0000313" key="1">
    <source>
        <dbReference type="EMBL" id="KAJ1153213.1"/>
    </source>
</evidence>
<name>A0AAV7RQM9_PLEWA</name>
<dbReference type="Proteomes" id="UP001066276">
    <property type="component" value="Chromosome 5"/>
</dbReference>
<comment type="caution">
    <text evidence="1">The sequence shown here is derived from an EMBL/GenBank/DDBJ whole genome shotgun (WGS) entry which is preliminary data.</text>
</comment>
<accession>A0AAV7RQM9</accession>
<keyword evidence="2" id="KW-1185">Reference proteome</keyword>
<gene>
    <name evidence="1" type="ORF">NDU88_005974</name>
</gene>
<evidence type="ECO:0000313" key="2">
    <source>
        <dbReference type="Proteomes" id="UP001066276"/>
    </source>
</evidence>
<dbReference type="EMBL" id="JANPWB010000009">
    <property type="protein sequence ID" value="KAJ1153213.1"/>
    <property type="molecule type" value="Genomic_DNA"/>
</dbReference>